<accession>A0A0A9AS53</accession>
<protein>
    <submittedName>
        <fullName evidence="1">Uncharacterized protein</fullName>
    </submittedName>
</protein>
<dbReference type="AlphaFoldDB" id="A0A0A9AS53"/>
<sequence>MVERRRQWQCMLARSPQRKVVNGDAAGSTWSLNWMMNCVSHCRVGWGQSIPGAYSILF</sequence>
<name>A0A0A9AS53_ARUDO</name>
<proteinExistence type="predicted"/>
<reference evidence="1" key="2">
    <citation type="journal article" date="2015" name="Data Brief">
        <title>Shoot transcriptome of the giant reed, Arundo donax.</title>
        <authorList>
            <person name="Barrero R.A."/>
            <person name="Guerrero F.D."/>
            <person name="Moolhuijzen P."/>
            <person name="Goolsby J.A."/>
            <person name="Tidwell J."/>
            <person name="Bellgard S.E."/>
            <person name="Bellgard M.I."/>
        </authorList>
    </citation>
    <scope>NUCLEOTIDE SEQUENCE</scope>
    <source>
        <tissue evidence="1">Shoot tissue taken approximately 20 cm above the soil surface</tissue>
    </source>
</reference>
<reference evidence="1" key="1">
    <citation type="submission" date="2014-09" db="EMBL/GenBank/DDBJ databases">
        <authorList>
            <person name="Magalhaes I.L.F."/>
            <person name="Oliveira U."/>
            <person name="Santos F.R."/>
            <person name="Vidigal T.H.D.A."/>
            <person name="Brescovit A.D."/>
            <person name="Santos A.J."/>
        </authorList>
    </citation>
    <scope>NUCLEOTIDE SEQUENCE</scope>
    <source>
        <tissue evidence="1">Shoot tissue taken approximately 20 cm above the soil surface</tissue>
    </source>
</reference>
<evidence type="ECO:0000313" key="1">
    <source>
        <dbReference type="EMBL" id="JAD53966.1"/>
    </source>
</evidence>
<dbReference type="EMBL" id="GBRH01243929">
    <property type="protein sequence ID" value="JAD53966.1"/>
    <property type="molecule type" value="Transcribed_RNA"/>
</dbReference>
<organism evidence="1">
    <name type="scientific">Arundo donax</name>
    <name type="common">Giant reed</name>
    <name type="synonym">Donax arundinaceus</name>
    <dbReference type="NCBI Taxonomy" id="35708"/>
    <lineage>
        <taxon>Eukaryota</taxon>
        <taxon>Viridiplantae</taxon>
        <taxon>Streptophyta</taxon>
        <taxon>Embryophyta</taxon>
        <taxon>Tracheophyta</taxon>
        <taxon>Spermatophyta</taxon>
        <taxon>Magnoliopsida</taxon>
        <taxon>Liliopsida</taxon>
        <taxon>Poales</taxon>
        <taxon>Poaceae</taxon>
        <taxon>PACMAD clade</taxon>
        <taxon>Arundinoideae</taxon>
        <taxon>Arundineae</taxon>
        <taxon>Arundo</taxon>
    </lineage>
</organism>